<dbReference type="PROSITE" id="PS51465">
    <property type="entry name" value="KAZAL_2"/>
    <property type="match status" value="1"/>
</dbReference>
<dbReference type="CDD" id="cd00104">
    <property type="entry name" value="KAZAL_FS"/>
    <property type="match status" value="1"/>
</dbReference>
<evidence type="ECO:0000313" key="7">
    <source>
        <dbReference type="EMBL" id="KAK8764462.1"/>
    </source>
</evidence>
<dbReference type="InterPro" id="IPR008993">
    <property type="entry name" value="TIMP-like_OB-fold"/>
</dbReference>
<dbReference type="SUPFAM" id="SSF50242">
    <property type="entry name" value="TIMP-like"/>
    <property type="match status" value="1"/>
</dbReference>
<evidence type="ECO:0000256" key="3">
    <source>
        <dbReference type="ARBA" id="ARBA00023157"/>
    </source>
</evidence>
<dbReference type="PANTHER" id="PTHR10913:SF45">
    <property type="entry name" value="FOLLISTATIN, ISOFORM A-RELATED"/>
    <property type="match status" value="1"/>
</dbReference>
<feature type="domain" description="Kazal-like" evidence="6">
    <location>
        <begin position="162"/>
        <end position="225"/>
    </location>
</feature>
<dbReference type="InterPro" id="IPR036058">
    <property type="entry name" value="Kazal_dom_sf"/>
</dbReference>
<proteinExistence type="predicted"/>
<keyword evidence="2" id="KW-0722">Serine protease inhibitor</keyword>
<dbReference type="InterPro" id="IPR050653">
    <property type="entry name" value="Prot_Inhib_GrowthFact_Antg"/>
</dbReference>
<reference evidence="7 8" key="1">
    <citation type="journal article" date="2023" name="Arcadia Sci">
        <title>De novo assembly of a long-read Amblyomma americanum tick genome.</title>
        <authorList>
            <person name="Chou S."/>
            <person name="Poskanzer K.E."/>
            <person name="Rollins M."/>
            <person name="Thuy-Boun P.S."/>
        </authorList>
    </citation>
    <scope>NUCLEOTIDE SEQUENCE [LARGE SCALE GENOMIC DNA]</scope>
    <source>
        <strain evidence="7">F_SG_1</strain>
        <tissue evidence="7">Salivary glands</tissue>
    </source>
</reference>
<dbReference type="Gene3D" id="3.30.60.30">
    <property type="match status" value="1"/>
</dbReference>
<protein>
    <recommendedName>
        <fullName evidence="9">Agrin</fullName>
    </recommendedName>
</protein>
<dbReference type="Pfam" id="PF03146">
    <property type="entry name" value="NtA"/>
    <property type="match status" value="1"/>
</dbReference>
<dbReference type="Proteomes" id="UP001321473">
    <property type="component" value="Unassembled WGS sequence"/>
</dbReference>
<keyword evidence="3" id="KW-1015">Disulfide bond</keyword>
<dbReference type="EMBL" id="JARKHS020028219">
    <property type="protein sequence ID" value="KAK8764462.1"/>
    <property type="molecule type" value="Genomic_DNA"/>
</dbReference>
<feature type="domain" description="NtA" evidence="5">
    <location>
        <begin position="50"/>
        <end position="160"/>
    </location>
</feature>
<gene>
    <name evidence="7" type="ORF">V5799_032929</name>
</gene>
<keyword evidence="1" id="KW-0646">Protease inhibitor</keyword>
<dbReference type="SMART" id="SM00280">
    <property type="entry name" value="KAZAL"/>
    <property type="match status" value="1"/>
</dbReference>
<dbReference type="PROSITE" id="PS51121">
    <property type="entry name" value="NTA"/>
    <property type="match status" value="1"/>
</dbReference>
<dbReference type="AlphaFoldDB" id="A0AAQ4DPS2"/>
<dbReference type="Pfam" id="PF07648">
    <property type="entry name" value="Kazal_2"/>
    <property type="match status" value="1"/>
</dbReference>
<dbReference type="PANTHER" id="PTHR10913">
    <property type="entry name" value="FOLLISTATIN-RELATED"/>
    <property type="match status" value="1"/>
</dbReference>
<evidence type="ECO:0008006" key="9">
    <source>
        <dbReference type="Google" id="ProtNLM"/>
    </source>
</evidence>
<evidence type="ECO:0000313" key="8">
    <source>
        <dbReference type="Proteomes" id="UP001321473"/>
    </source>
</evidence>
<dbReference type="SUPFAM" id="SSF100895">
    <property type="entry name" value="Kazal-type serine protease inhibitors"/>
    <property type="match status" value="1"/>
</dbReference>
<organism evidence="7 8">
    <name type="scientific">Amblyomma americanum</name>
    <name type="common">Lone star tick</name>
    <dbReference type="NCBI Taxonomy" id="6943"/>
    <lineage>
        <taxon>Eukaryota</taxon>
        <taxon>Metazoa</taxon>
        <taxon>Ecdysozoa</taxon>
        <taxon>Arthropoda</taxon>
        <taxon>Chelicerata</taxon>
        <taxon>Arachnida</taxon>
        <taxon>Acari</taxon>
        <taxon>Parasitiformes</taxon>
        <taxon>Ixodida</taxon>
        <taxon>Ixodoidea</taxon>
        <taxon>Ixodidae</taxon>
        <taxon>Amblyomminae</taxon>
        <taxon>Amblyomma</taxon>
    </lineage>
</organism>
<evidence type="ECO:0000256" key="1">
    <source>
        <dbReference type="ARBA" id="ARBA00022690"/>
    </source>
</evidence>
<evidence type="ECO:0000259" key="5">
    <source>
        <dbReference type="PROSITE" id="PS51121"/>
    </source>
</evidence>
<evidence type="ECO:0000259" key="6">
    <source>
        <dbReference type="PROSITE" id="PS51465"/>
    </source>
</evidence>
<dbReference type="GO" id="GO:0005576">
    <property type="term" value="C:extracellular region"/>
    <property type="evidence" value="ECO:0007669"/>
    <property type="project" value="TreeGrafter"/>
</dbReference>
<dbReference type="InterPro" id="IPR002350">
    <property type="entry name" value="Kazal_dom"/>
</dbReference>
<dbReference type="InterPro" id="IPR004850">
    <property type="entry name" value="NtA_dom"/>
</dbReference>
<accession>A0AAQ4DPS2</accession>
<comment type="caution">
    <text evidence="4">Lacks conserved residue(s) required for the propagation of feature annotation.</text>
</comment>
<dbReference type="Gene3D" id="2.40.50.120">
    <property type="match status" value="1"/>
</dbReference>
<dbReference type="GO" id="GO:0043113">
    <property type="term" value="P:receptor clustering"/>
    <property type="evidence" value="ECO:0007669"/>
    <property type="project" value="InterPro"/>
</dbReference>
<dbReference type="GO" id="GO:0005886">
    <property type="term" value="C:plasma membrane"/>
    <property type="evidence" value="ECO:0007669"/>
    <property type="project" value="GOC"/>
</dbReference>
<comment type="caution">
    <text evidence="7">The sequence shown here is derived from an EMBL/GenBank/DDBJ whole genome shotgun (WGS) entry which is preliminary data.</text>
</comment>
<evidence type="ECO:0000256" key="2">
    <source>
        <dbReference type="ARBA" id="ARBA00022900"/>
    </source>
</evidence>
<name>A0AAQ4DPS2_AMBAM</name>
<sequence>MERPGPCCFFWWCPPTRTVRLSVGCALALLLCCGLPQGGDARRRRIFDDCPESRLPVAEADLVVSGIVERLLQDGAHVSVRVWRALKGPRELAGSVLLVEGLDNEALCGTRLAHGDSRLFLLKGGASEGRTRLLSSPLRLTLPNLDRLQAAVKVPCEAKYCPWNGDCSEDRLGGARCICPSSCGFESAPVCALDGVTYSNRCKMRLDSCRKQKRLWSRHEGACQATPPYGSPY</sequence>
<keyword evidence="8" id="KW-1185">Reference proteome</keyword>
<evidence type="ECO:0000256" key="4">
    <source>
        <dbReference type="PROSITE-ProRule" id="PRU00443"/>
    </source>
</evidence>
<dbReference type="GO" id="GO:0043236">
    <property type="term" value="F:laminin binding"/>
    <property type="evidence" value="ECO:0007669"/>
    <property type="project" value="InterPro"/>
</dbReference>
<dbReference type="GO" id="GO:0030154">
    <property type="term" value="P:cell differentiation"/>
    <property type="evidence" value="ECO:0007669"/>
    <property type="project" value="TreeGrafter"/>
</dbReference>